<organism evidence="3 4">
    <name type="scientific">Enterococcus caccae ATCC BAA-1240</name>
    <dbReference type="NCBI Taxonomy" id="1158612"/>
    <lineage>
        <taxon>Bacteria</taxon>
        <taxon>Bacillati</taxon>
        <taxon>Bacillota</taxon>
        <taxon>Bacilli</taxon>
        <taxon>Lactobacillales</taxon>
        <taxon>Enterococcaceae</taxon>
        <taxon>Enterococcus</taxon>
    </lineage>
</organism>
<keyword evidence="1" id="KW-0472">Membrane</keyword>
<accession>R3TQH4</accession>
<dbReference type="eggNOG" id="COG1835">
    <property type="taxonomic scope" value="Bacteria"/>
</dbReference>
<dbReference type="GO" id="GO:0016747">
    <property type="term" value="F:acyltransferase activity, transferring groups other than amino-acyl groups"/>
    <property type="evidence" value="ECO:0007669"/>
    <property type="project" value="InterPro"/>
</dbReference>
<name>R3TQH4_9ENTE</name>
<keyword evidence="1" id="KW-0812">Transmembrane</keyword>
<dbReference type="PATRIC" id="fig|1158612.3.peg.2636"/>
<feature type="transmembrane region" description="Helical" evidence="1">
    <location>
        <begin position="202"/>
        <end position="220"/>
    </location>
</feature>
<dbReference type="Pfam" id="PF01757">
    <property type="entry name" value="Acyl_transf_3"/>
    <property type="match status" value="1"/>
</dbReference>
<keyword evidence="1" id="KW-1133">Transmembrane helix</keyword>
<protein>
    <recommendedName>
        <fullName evidence="2">Acyltransferase 3 domain-containing protein</fullName>
    </recommendedName>
</protein>
<comment type="caution">
    <text evidence="3">The sequence shown here is derived from an EMBL/GenBank/DDBJ whole genome shotgun (WGS) entry which is preliminary data.</text>
</comment>
<reference evidence="3 4" key="1">
    <citation type="submission" date="2013-02" db="EMBL/GenBank/DDBJ databases">
        <title>The Genome Sequence of Enterococcus caccae BAA-1240.</title>
        <authorList>
            <consortium name="The Broad Institute Genome Sequencing Platform"/>
            <consortium name="The Broad Institute Genome Sequencing Center for Infectious Disease"/>
            <person name="Earl A.M."/>
            <person name="Gilmore M.S."/>
            <person name="Lebreton F."/>
            <person name="Walker B."/>
            <person name="Young S.K."/>
            <person name="Zeng Q."/>
            <person name="Gargeya S."/>
            <person name="Fitzgerald M."/>
            <person name="Haas B."/>
            <person name="Abouelleil A."/>
            <person name="Alvarado L."/>
            <person name="Arachchi H.M."/>
            <person name="Berlin A.M."/>
            <person name="Chapman S.B."/>
            <person name="Dewar J."/>
            <person name="Goldberg J."/>
            <person name="Griggs A."/>
            <person name="Gujja S."/>
            <person name="Hansen M."/>
            <person name="Howarth C."/>
            <person name="Imamovic A."/>
            <person name="Larimer J."/>
            <person name="McCowan C."/>
            <person name="Murphy C."/>
            <person name="Neiman D."/>
            <person name="Pearson M."/>
            <person name="Priest M."/>
            <person name="Roberts A."/>
            <person name="Saif S."/>
            <person name="Shea T."/>
            <person name="Sisk P."/>
            <person name="Sykes S."/>
            <person name="Wortman J."/>
            <person name="Nusbaum C."/>
            <person name="Birren B."/>
        </authorList>
    </citation>
    <scope>NUCLEOTIDE SEQUENCE [LARGE SCALE GENOMIC DNA]</scope>
    <source>
        <strain evidence="3 4">ATCC BAA-1240</strain>
    </source>
</reference>
<evidence type="ECO:0000256" key="1">
    <source>
        <dbReference type="SAM" id="Phobius"/>
    </source>
</evidence>
<dbReference type="Proteomes" id="UP000013840">
    <property type="component" value="Unassembled WGS sequence"/>
</dbReference>
<keyword evidence="4" id="KW-1185">Reference proteome</keyword>
<dbReference type="OrthoDB" id="9816048at2"/>
<feature type="transmembrane region" description="Helical" evidence="1">
    <location>
        <begin position="7"/>
        <end position="24"/>
    </location>
</feature>
<feature type="domain" description="Acyltransferase 3" evidence="2">
    <location>
        <begin position="5"/>
        <end position="311"/>
    </location>
</feature>
<proteinExistence type="predicted"/>
<feature type="transmembrane region" description="Helical" evidence="1">
    <location>
        <begin position="145"/>
        <end position="166"/>
    </location>
</feature>
<dbReference type="EMBL" id="AJAU01000022">
    <property type="protein sequence ID" value="EOL43343.1"/>
    <property type="molecule type" value="Genomic_DNA"/>
</dbReference>
<dbReference type="STRING" id="317735.RU98_GL003130"/>
<dbReference type="InterPro" id="IPR002656">
    <property type="entry name" value="Acyl_transf_3_dom"/>
</dbReference>
<evidence type="ECO:0000313" key="4">
    <source>
        <dbReference type="Proteomes" id="UP000013840"/>
    </source>
</evidence>
<dbReference type="AlphaFoldDB" id="R3TQH4"/>
<gene>
    <name evidence="3" type="ORF">UC7_02672</name>
</gene>
<dbReference type="RefSeq" id="WP_010772758.1">
    <property type="nucleotide sequence ID" value="NZ_KB946335.1"/>
</dbReference>
<feature type="transmembrane region" description="Helical" evidence="1">
    <location>
        <begin position="232"/>
        <end position="249"/>
    </location>
</feature>
<feature type="transmembrane region" description="Helical" evidence="1">
    <location>
        <begin position="70"/>
        <end position="91"/>
    </location>
</feature>
<sequence length="344" mass="39804">MKRDARIDALRSLAIILIMLAHVMPKGFFFQLRTFDVPLMAFLIGASYVKSKQKDSVLSYIWKRFKRLIVPAWIFLSIYFIIITVECLLLRKEFLYTKEILLKSYTLESGIGYVWIIRVFFLVSILLPALYLLSKKSETNLKTAIYFSAMLLIQFILCKISNNLLGDPGEHFRNYIANPFGYSILAFIGMKVSEQNVQKNNKLSVIILTIFIVVGISARFGHLQTFKYPPAPYFLAYGTIMSMSLYNFLSRETNKRLLSKISFLEWISKHSLELYYWHILVLVTINLMAPKAEFLVKFVALAIGTFSLTIIQIYIQPNLLSGKFSFKSKSVIIEKNTHIRNKTF</sequence>
<feature type="transmembrane region" description="Helical" evidence="1">
    <location>
        <begin position="295"/>
        <end position="315"/>
    </location>
</feature>
<feature type="transmembrane region" description="Helical" evidence="1">
    <location>
        <begin position="111"/>
        <end position="133"/>
    </location>
</feature>
<evidence type="ECO:0000313" key="3">
    <source>
        <dbReference type="EMBL" id="EOL43343.1"/>
    </source>
</evidence>
<evidence type="ECO:0000259" key="2">
    <source>
        <dbReference type="Pfam" id="PF01757"/>
    </source>
</evidence>